<feature type="non-terminal residue" evidence="1">
    <location>
        <position position="74"/>
    </location>
</feature>
<dbReference type="Proteomes" id="UP000824469">
    <property type="component" value="Unassembled WGS sequence"/>
</dbReference>
<gene>
    <name evidence="1" type="ORF">KI387_037997</name>
</gene>
<evidence type="ECO:0000313" key="1">
    <source>
        <dbReference type="EMBL" id="KAH9310086.1"/>
    </source>
</evidence>
<accession>A0AA38KY79</accession>
<comment type="caution">
    <text evidence="1">The sequence shown here is derived from an EMBL/GenBank/DDBJ whole genome shotgun (WGS) entry which is preliminary data.</text>
</comment>
<feature type="non-terminal residue" evidence="1">
    <location>
        <position position="1"/>
    </location>
</feature>
<sequence>IREEALEINPTSWTEDGEFKMAMDDFPSYFHPSSNVKTLHEEMEKVKEFSSLPDSITDDQMEEAHSLFEAQKNE</sequence>
<proteinExistence type="predicted"/>
<dbReference type="EMBL" id="JAHRHJ020000007">
    <property type="protein sequence ID" value="KAH9310086.1"/>
    <property type="molecule type" value="Genomic_DNA"/>
</dbReference>
<name>A0AA38KY79_TAXCH</name>
<organism evidence="1 2">
    <name type="scientific">Taxus chinensis</name>
    <name type="common">Chinese yew</name>
    <name type="synonym">Taxus wallichiana var. chinensis</name>
    <dbReference type="NCBI Taxonomy" id="29808"/>
    <lineage>
        <taxon>Eukaryota</taxon>
        <taxon>Viridiplantae</taxon>
        <taxon>Streptophyta</taxon>
        <taxon>Embryophyta</taxon>
        <taxon>Tracheophyta</taxon>
        <taxon>Spermatophyta</taxon>
        <taxon>Pinopsida</taxon>
        <taxon>Pinidae</taxon>
        <taxon>Conifers II</taxon>
        <taxon>Cupressales</taxon>
        <taxon>Taxaceae</taxon>
        <taxon>Taxus</taxon>
    </lineage>
</organism>
<reference evidence="1 2" key="1">
    <citation type="journal article" date="2021" name="Nat. Plants">
        <title>The Taxus genome provides insights into paclitaxel biosynthesis.</title>
        <authorList>
            <person name="Xiong X."/>
            <person name="Gou J."/>
            <person name="Liao Q."/>
            <person name="Li Y."/>
            <person name="Zhou Q."/>
            <person name="Bi G."/>
            <person name="Li C."/>
            <person name="Du R."/>
            <person name="Wang X."/>
            <person name="Sun T."/>
            <person name="Guo L."/>
            <person name="Liang H."/>
            <person name="Lu P."/>
            <person name="Wu Y."/>
            <person name="Zhang Z."/>
            <person name="Ro D.K."/>
            <person name="Shang Y."/>
            <person name="Huang S."/>
            <person name="Yan J."/>
        </authorList>
    </citation>
    <scope>NUCLEOTIDE SEQUENCE [LARGE SCALE GENOMIC DNA]</scope>
    <source>
        <strain evidence="1">Ta-2019</strain>
    </source>
</reference>
<evidence type="ECO:0000313" key="2">
    <source>
        <dbReference type="Proteomes" id="UP000824469"/>
    </source>
</evidence>
<protein>
    <submittedName>
        <fullName evidence="1">Uncharacterized protein</fullName>
    </submittedName>
</protein>
<dbReference type="AlphaFoldDB" id="A0AA38KY79"/>
<keyword evidence="2" id="KW-1185">Reference proteome</keyword>